<dbReference type="EMBL" id="CAJVPV010030472">
    <property type="protein sequence ID" value="CAG8740841.1"/>
    <property type="molecule type" value="Genomic_DNA"/>
</dbReference>
<accession>A0A9N9IL10</accession>
<evidence type="ECO:0000313" key="1">
    <source>
        <dbReference type="EMBL" id="CAG8740841.1"/>
    </source>
</evidence>
<dbReference type="Proteomes" id="UP000789342">
    <property type="component" value="Unassembled WGS sequence"/>
</dbReference>
<comment type="caution">
    <text evidence="1">The sequence shown here is derived from an EMBL/GenBank/DDBJ whole genome shotgun (WGS) entry which is preliminary data.</text>
</comment>
<feature type="non-terminal residue" evidence="1">
    <location>
        <position position="91"/>
    </location>
</feature>
<organism evidence="1 2">
    <name type="scientific">Acaulospora morrowiae</name>
    <dbReference type="NCBI Taxonomy" id="94023"/>
    <lineage>
        <taxon>Eukaryota</taxon>
        <taxon>Fungi</taxon>
        <taxon>Fungi incertae sedis</taxon>
        <taxon>Mucoromycota</taxon>
        <taxon>Glomeromycotina</taxon>
        <taxon>Glomeromycetes</taxon>
        <taxon>Diversisporales</taxon>
        <taxon>Acaulosporaceae</taxon>
        <taxon>Acaulospora</taxon>
    </lineage>
</organism>
<name>A0A9N9IL10_9GLOM</name>
<gene>
    <name evidence="1" type="ORF">AMORRO_LOCUS14701</name>
</gene>
<reference evidence="1" key="1">
    <citation type="submission" date="2021-06" db="EMBL/GenBank/DDBJ databases">
        <authorList>
            <person name="Kallberg Y."/>
            <person name="Tangrot J."/>
            <person name="Rosling A."/>
        </authorList>
    </citation>
    <scope>NUCLEOTIDE SEQUENCE</scope>
    <source>
        <strain evidence="1">CL551</strain>
    </source>
</reference>
<dbReference type="AlphaFoldDB" id="A0A9N9IL10"/>
<dbReference type="OrthoDB" id="2332402at2759"/>
<protein>
    <submittedName>
        <fullName evidence="1">6991_t:CDS:1</fullName>
    </submittedName>
</protein>
<keyword evidence="2" id="KW-1185">Reference proteome</keyword>
<evidence type="ECO:0000313" key="2">
    <source>
        <dbReference type="Proteomes" id="UP000789342"/>
    </source>
</evidence>
<sequence length="91" mass="10575">MLSSPSTLVPHPSFSSTFLPSDILEEIFYHLEVEYENDPSSLLSTLYSCAYVNRNFCKNVIPYIWRKPFYSRKNGLNFTKQKSQKSAKKSE</sequence>
<proteinExistence type="predicted"/>